<organism evidence="1 2">
    <name type="scientific">Dactylonectria estremocensis</name>
    <dbReference type="NCBI Taxonomy" id="1079267"/>
    <lineage>
        <taxon>Eukaryota</taxon>
        <taxon>Fungi</taxon>
        <taxon>Dikarya</taxon>
        <taxon>Ascomycota</taxon>
        <taxon>Pezizomycotina</taxon>
        <taxon>Sordariomycetes</taxon>
        <taxon>Hypocreomycetidae</taxon>
        <taxon>Hypocreales</taxon>
        <taxon>Nectriaceae</taxon>
        <taxon>Dactylonectria</taxon>
    </lineage>
</organism>
<dbReference type="Proteomes" id="UP000717696">
    <property type="component" value="Unassembled WGS sequence"/>
</dbReference>
<dbReference type="Gene3D" id="3.90.640.10">
    <property type="entry name" value="Actin, Chain A, domain 4"/>
    <property type="match status" value="1"/>
</dbReference>
<dbReference type="PANTHER" id="PTHR42749">
    <property type="entry name" value="CELL SHAPE-DETERMINING PROTEIN MREB"/>
    <property type="match status" value="1"/>
</dbReference>
<comment type="caution">
    <text evidence="1">The sequence shown here is derived from an EMBL/GenBank/DDBJ whole genome shotgun (WGS) entry which is preliminary data.</text>
</comment>
<keyword evidence="2" id="KW-1185">Reference proteome</keyword>
<evidence type="ECO:0000313" key="2">
    <source>
        <dbReference type="Proteomes" id="UP000717696"/>
    </source>
</evidence>
<evidence type="ECO:0000313" key="1">
    <source>
        <dbReference type="EMBL" id="KAH7136759.1"/>
    </source>
</evidence>
<dbReference type="EMBL" id="JAGMUU010000016">
    <property type="protein sequence ID" value="KAH7136759.1"/>
    <property type="molecule type" value="Genomic_DNA"/>
</dbReference>
<accession>A0A9P9J079</accession>
<proteinExistence type="predicted"/>
<dbReference type="OrthoDB" id="2394218at2759"/>
<sequence length="633" mass="71037">MSVLTQAYWPSISVVLPRTRRRLRKKSERMENPADVLVSIDLGTTFTGVAWMTPRTPIQVINDWPGSGDRGERKVPTTLIYNADGSLNSWGFMCGDDDDSVPGRTRREFFKIFIDGDTLAAAQQQGLSSAPKSVEEAREFLTDYLQQIYAHVKESIEMQIGKRHTGGWKDMAVKFLFSVPTTWTNMSIINTFKGIIRDAGFGTEGSKHTAEVDLTEAEAASVATLKTSAVNFNVGSMFLTVDAGGGTTDLALMRITSNHTAFPQMSQVAAVRGIGIGSSLIDRAFVRLVAQRLAEYPDVQDKLPSDFAMRISRNHHFKTVKHKFGEKVYMQKAFKIQMEGVAYDFSHAGLNVEGGRMVFTKEEIQSLFDQQIEGIMKRIVEQLDWLSDNGRTEQVEYMILAGGLGSSAYVRETIQEQLMACNHPNARQIVVIPCQEPQLVVVRGLLFDQQQRIETGNIAVLASRIARASYGVVIREPYSPAVHFDEEVTDDRFDPKRKWALNQIQWLIRKGDVINPSTPLAKTFEIQLGQGDTTRSWDAVIVTSQNEPTFLPRSLKKAGATKLCSVKSNLAGVQQHQMVLKKKRKSWFRKGQSFYLCQFDVRVIVAPADLRFELWFGGYKFSGNHEPIAVKWD</sequence>
<dbReference type="InterPro" id="IPR043129">
    <property type="entry name" value="ATPase_NBD"/>
</dbReference>
<evidence type="ECO:0008006" key="3">
    <source>
        <dbReference type="Google" id="ProtNLM"/>
    </source>
</evidence>
<reference evidence="1" key="1">
    <citation type="journal article" date="2021" name="Nat. Commun.">
        <title>Genetic determinants of endophytism in the Arabidopsis root mycobiome.</title>
        <authorList>
            <person name="Mesny F."/>
            <person name="Miyauchi S."/>
            <person name="Thiergart T."/>
            <person name="Pickel B."/>
            <person name="Atanasova L."/>
            <person name="Karlsson M."/>
            <person name="Huettel B."/>
            <person name="Barry K.W."/>
            <person name="Haridas S."/>
            <person name="Chen C."/>
            <person name="Bauer D."/>
            <person name="Andreopoulos W."/>
            <person name="Pangilinan J."/>
            <person name="LaButti K."/>
            <person name="Riley R."/>
            <person name="Lipzen A."/>
            <person name="Clum A."/>
            <person name="Drula E."/>
            <person name="Henrissat B."/>
            <person name="Kohler A."/>
            <person name="Grigoriev I.V."/>
            <person name="Martin F.M."/>
            <person name="Hacquard S."/>
        </authorList>
    </citation>
    <scope>NUCLEOTIDE SEQUENCE</scope>
    <source>
        <strain evidence="1">MPI-CAGE-AT-0021</strain>
    </source>
</reference>
<dbReference type="CDD" id="cd10170">
    <property type="entry name" value="ASKHA_NBD_HSP70"/>
    <property type="match status" value="1"/>
</dbReference>
<dbReference type="Gene3D" id="3.30.420.40">
    <property type="match status" value="2"/>
</dbReference>
<dbReference type="PANTHER" id="PTHR42749:SF1">
    <property type="entry name" value="CELL SHAPE-DETERMINING PROTEIN MREB"/>
    <property type="match status" value="1"/>
</dbReference>
<dbReference type="SUPFAM" id="SSF53067">
    <property type="entry name" value="Actin-like ATPase domain"/>
    <property type="match status" value="2"/>
</dbReference>
<protein>
    <recommendedName>
        <fullName evidence="3">Hsp70 family chaperone</fullName>
    </recommendedName>
</protein>
<name>A0A9P9J079_9HYPO</name>
<dbReference type="AlphaFoldDB" id="A0A9P9J079"/>
<gene>
    <name evidence="1" type="ORF">B0J13DRAFT_560011</name>
</gene>